<evidence type="ECO:0000313" key="12">
    <source>
        <dbReference type="EMBL" id="NXF90467.1"/>
    </source>
</evidence>
<evidence type="ECO:0000256" key="9">
    <source>
        <dbReference type="ARBA" id="ARBA00038221"/>
    </source>
</evidence>
<dbReference type="GO" id="GO:0001817">
    <property type="term" value="P:regulation of cytokine production"/>
    <property type="evidence" value="ECO:0007669"/>
    <property type="project" value="TreeGrafter"/>
</dbReference>
<dbReference type="InterPro" id="IPR003599">
    <property type="entry name" value="Ig_sub"/>
</dbReference>
<dbReference type="Gene3D" id="2.60.40.10">
    <property type="entry name" value="Immunoglobulins"/>
    <property type="match status" value="2"/>
</dbReference>
<keyword evidence="8" id="KW-0393">Immunoglobulin domain</keyword>
<dbReference type="EMBL" id="VWZE01010661">
    <property type="protein sequence ID" value="NXF90467.1"/>
    <property type="molecule type" value="Genomic_DNA"/>
</dbReference>
<keyword evidence="5 10" id="KW-0472">Membrane</keyword>
<evidence type="ECO:0000256" key="10">
    <source>
        <dbReference type="SAM" id="Phobius"/>
    </source>
</evidence>
<dbReference type="InterPro" id="IPR053896">
    <property type="entry name" value="BTN3A2-like_Ig-C"/>
</dbReference>
<evidence type="ECO:0000256" key="6">
    <source>
        <dbReference type="ARBA" id="ARBA00023157"/>
    </source>
</evidence>
<dbReference type="PANTHER" id="PTHR24100">
    <property type="entry name" value="BUTYROPHILIN"/>
    <property type="match status" value="1"/>
</dbReference>
<dbReference type="Proteomes" id="UP000583613">
    <property type="component" value="Unassembled WGS sequence"/>
</dbReference>
<keyword evidence="13" id="KW-1185">Reference proteome</keyword>
<dbReference type="InterPro" id="IPR050504">
    <property type="entry name" value="IgSF_BTN/MOG"/>
</dbReference>
<dbReference type="InterPro" id="IPR013106">
    <property type="entry name" value="Ig_V-set"/>
</dbReference>
<keyword evidence="7" id="KW-0325">Glycoprotein</keyword>
<dbReference type="Pfam" id="PF22705">
    <property type="entry name" value="C2-set_3"/>
    <property type="match status" value="1"/>
</dbReference>
<keyword evidence="2 10" id="KW-0812">Transmembrane</keyword>
<keyword evidence="4 10" id="KW-1133">Transmembrane helix</keyword>
<dbReference type="GO" id="GO:0009897">
    <property type="term" value="C:external side of plasma membrane"/>
    <property type="evidence" value="ECO:0007669"/>
    <property type="project" value="TreeGrafter"/>
</dbReference>
<dbReference type="Pfam" id="PF07686">
    <property type="entry name" value="V-set"/>
    <property type="match status" value="1"/>
</dbReference>
<proteinExistence type="inferred from homology"/>
<evidence type="ECO:0000259" key="11">
    <source>
        <dbReference type="PROSITE" id="PS50835"/>
    </source>
</evidence>
<evidence type="ECO:0000256" key="8">
    <source>
        <dbReference type="ARBA" id="ARBA00023319"/>
    </source>
</evidence>
<dbReference type="SUPFAM" id="SSF48726">
    <property type="entry name" value="Immunoglobulin"/>
    <property type="match status" value="2"/>
</dbReference>
<feature type="non-terminal residue" evidence="12">
    <location>
        <position position="254"/>
    </location>
</feature>
<feature type="domain" description="Ig-like" evidence="11">
    <location>
        <begin position="16"/>
        <end position="102"/>
    </location>
</feature>
<protein>
    <submittedName>
        <fullName evidence="12">BT3A2 protein</fullName>
    </submittedName>
</protein>
<gene>
    <name evidence="12" type="primary">Btn3a2</name>
    <name evidence="12" type="ORF">EUBBOU_R05554</name>
</gene>
<dbReference type="InterPro" id="IPR007110">
    <property type="entry name" value="Ig-like_dom"/>
</dbReference>
<comment type="caution">
    <text evidence="12">The sequence shown here is derived from an EMBL/GenBank/DDBJ whole genome shotgun (WGS) entry which is preliminary data.</text>
</comment>
<dbReference type="GO" id="GO:0005102">
    <property type="term" value="F:signaling receptor binding"/>
    <property type="evidence" value="ECO:0007669"/>
    <property type="project" value="TreeGrafter"/>
</dbReference>
<evidence type="ECO:0000256" key="2">
    <source>
        <dbReference type="ARBA" id="ARBA00022692"/>
    </source>
</evidence>
<dbReference type="GO" id="GO:0050852">
    <property type="term" value="P:T cell receptor signaling pathway"/>
    <property type="evidence" value="ECO:0007669"/>
    <property type="project" value="TreeGrafter"/>
</dbReference>
<feature type="transmembrane region" description="Helical" evidence="10">
    <location>
        <begin position="223"/>
        <end position="246"/>
    </location>
</feature>
<name>A0A7K8XHR5_9PICI</name>
<evidence type="ECO:0000256" key="7">
    <source>
        <dbReference type="ARBA" id="ARBA00023180"/>
    </source>
</evidence>
<feature type="domain" description="Ig-like" evidence="11">
    <location>
        <begin position="138"/>
        <end position="213"/>
    </location>
</feature>
<feature type="non-terminal residue" evidence="12">
    <location>
        <position position="1"/>
    </location>
</feature>
<dbReference type="GO" id="GO:0042110">
    <property type="term" value="P:T cell activation"/>
    <property type="evidence" value="ECO:0007669"/>
    <property type="project" value="UniProtKB-ARBA"/>
</dbReference>
<dbReference type="GO" id="GO:1903037">
    <property type="term" value="P:regulation of leukocyte cell-cell adhesion"/>
    <property type="evidence" value="ECO:0007669"/>
    <property type="project" value="UniProtKB-ARBA"/>
</dbReference>
<evidence type="ECO:0000256" key="3">
    <source>
        <dbReference type="ARBA" id="ARBA00022729"/>
    </source>
</evidence>
<dbReference type="PANTHER" id="PTHR24100:SF130">
    <property type="entry name" value="BUTYROPHILIN-LIKE PROTEIN 9"/>
    <property type="match status" value="1"/>
</dbReference>
<keyword evidence="6" id="KW-1015">Disulfide bond</keyword>
<comment type="subcellular location">
    <subcellularLocation>
        <location evidence="1">Membrane</location>
    </subcellularLocation>
</comment>
<evidence type="ECO:0000313" key="13">
    <source>
        <dbReference type="Proteomes" id="UP000583613"/>
    </source>
</evidence>
<dbReference type="OrthoDB" id="8901134at2759"/>
<dbReference type="InterPro" id="IPR013783">
    <property type="entry name" value="Ig-like_fold"/>
</dbReference>
<evidence type="ECO:0000256" key="5">
    <source>
        <dbReference type="ARBA" id="ARBA00023136"/>
    </source>
</evidence>
<dbReference type="AlphaFoldDB" id="A0A7K8XHR5"/>
<dbReference type="FunFam" id="2.60.40.10:FF:000088">
    <property type="entry name" value="Butyrophilin subfamily 1 member A1"/>
    <property type="match status" value="1"/>
</dbReference>
<comment type="similarity">
    <text evidence="9">Belongs to the SKINT family.</text>
</comment>
<dbReference type="FunFam" id="2.60.40.10:FF:000142">
    <property type="entry name" value="V-set domain-containing T-cell activation inhibitor 1"/>
    <property type="match status" value="1"/>
</dbReference>
<dbReference type="GO" id="GO:0050863">
    <property type="term" value="P:regulation of T cell activation"/>
    <property type="evidence" value="ECO:0007669"/>
    <property type="project" value="UniProtKB-ARBA"/>
</dbReference>
<sequence length="254" mass="28265">QYKIIPPEGPVIGVVGRGVILPCQLKVDITPERLVVQWTFTGSTARTEMISYDGKNPHNPVLEDKAYQGRTEFFQLEFIKGNVSLHLKGVQLSDRGQYSCGVFFENWYDEVVLDLHVAAEGGEVSVFLDGPVGWGIGLTCKSQGWFPEPEVVWMNSKGAVEMDKVTTQNHRTSSGVFDVLSSMTLQPGSDKEVSCRITNNLLNTSSESRVLISGDFFPSTSPWMRAFLVMFPLSAAVVGFAVYKLIREYLHLQH</sequence>
<dbReference type="PROSITE" id="PS50835">
    <property type="entry name" value="IG_LIKE"/>
    <property type="match status" value="2"/>
</dbReference>
<evidence type="ECO:0000256" key="1">
    <source>
        <dbReference type="ARBA" id="ARBA00004370"/>
    </source>
</evidence>
<dbReference type="SMART" id="SM00409">
    <property type="entry name" value="IG"/>
    <property type="match status" value="1"/>
</dbReference>
<reference evidence="12 13" key="1">
    <citation type="submission" date="2019-09" db="EMBL/GenBank/DDBJ databases">
        <title>Bird 10,000 Genomes (B10K) Project - Family phase.</title>
        <authorList>
            <person name="Zhang G."/>
        </authorList>
    </citation>
    <scope>NUCLEOTIDE SEQUENCE [LARGE SCALE GENOMIC DNA]</scope>
    <source>
        <strain evidence="12">B10K-DU-001-04</strain>
        <tissue evidence="12">Muscle</tissue>
    </source>
</reference>
<keyword evidence="3" id="KW-0732">Signal</keyword>
<accession>A0A7K8XHR5</accession>
<organism evidence="12 13">
    <name type="scientific">Eubucco bourcierii</name>
    <name type="common">red-headed barbet</name>
    <dbReference type="NCBI Taxonomy" id="91767"/>
    <lineage>
        <taxon>Eukaryota</taxon>
        <taxon>Metazoa</taxon>
        <taxon>Chordata</taxon>
        <taxon>Craniata</taxon>
        <taxon>Vertebrata</taxon>
        <taxon>Euteleostomi</taxon>
        <taxon>Archelosauria</taxon>
        <taxon>Archosauria</taxon>
        <taxon>Dinosauria</taxon>
        <taxon>Saurischia</taxon>
        <taxon>Theropoda</taxon>
        <taxon>Coelurosauria</taxon>
        <taxon>Aves</taxon>
        <taxon>Neognathae</taxon>
        <taxon>Neoaves</taxon>
        <taxon>Telluraves</taxon>
        <taxon>Coraciimorphae</taxon>
        <taxon>Piciformes</taxon>
        <taxon>Ramphastidae</taxon>
        <taxon>Eubucco</taxon>
    </lineage>
</organism>
<evidence type="ECO:0000256" key="4">
    <source>
        <dbReference type="ARBA" id="ARBA00022989"/>
    </source>
</evidence>
<dbReference type="InterPro" id="IPR036179">
    <property type="entry name" value="Ig-like_dom_sf"/>
</dbReference>